<accession>A0A9Q4GG00</accession>
<comment type="caution">
    <text evidence="2">The sequence shown here is derived from an EMBL/GenBank/DDBJ whole genome shotgun (WGS) entry which is preliminary data.</text>
</comment>
<organism evidence="2 3">
    <name type="scientific">Halorutilus salinus</name>
    <dbReference type="NCBI Taxonomy" id="2487751"/>
    <lineage>
        <taxon>Archaea</taxon>
        <taxon>Methanobacteriati</taxon>
        <taxon>Methanobacteriota</taxon>
        <taxon>Stenosarchaea group</taxon>
        <taxon>Halobacteria</taxon>
        <taxon>Halorutilales</taxon>
        <taxon>Halorutilaceae</taxon>
        <taxon>Halorutilus</taxon>
    </lineage>
</organism>
<dbReference type="AlphaFoldDB" id="A0A9Q4GG00"/>
<keyword evidence="3" id="KW-1185">Reference proteome</keyword>
<sequence>MRSSTVLFAFVTVAVFAVFTGVGAAQEDVYVRGSGSGEVVGNPDLEVVVSEGVLTPGEENVVEFHILNEGSIRRSGPPEYVDRVTTARATTVEFTSRNDGIEVVTAKKPVGDVPPGATGPFEVRLDVDEGIDAGTYGLSARVEYDYTRIVEYGDTSSMSDIREDERQRVELRVRNDARFDASARTGTRIGESGDVTVALHNTGEGTARDATVRAVSPDGSMRFDGATNASVDAGDVPSGEAVGTELPVSFSRDTNLRPRPIDLRVMYEDRRGVDRVARTTASVSPEQEQRFSLRNVEARLRAGGVGRVSGEVVSLGGDVEDVVLKGVGDRFEIRGDGVALGDMSGNGTRRFSFRISSPVGVVSEVPFVVEPAYTRDGDRYVADELRFDARVDETRDAFGVTAVEGEAVVGPGAETDVVFELTSRLDDPVSNVSVGAESGEPVEIEYTEAFVGDVEPNGSAEVVFVVDAESDATTRPYPASFTVRYTDSTGETLTTNSVARLEVAEGEGSARYENLILLGVVAALLIGLGWWVYGRDMIGG</sequence>
<proteinExistence type="predicted"/>
<dbReference type="RefSeq" id="WP_266086502.1">
    <property type="nucleotide sequence ID" value="NZ_RKLV01000004.1"/>
</dbReference>
<keyword evidence="1" id="KW-1133">Transmembrane helix</keyword>
<gene>
    <name evidence="2" type="ORF">EGH25_04750</name>
</gene>
<evidence type="ECO:0000313" key="3">
    <source>
        <dbReference type="Proteomes" id="UP001149411"/>
    </source>
</evidence>
<dbReference type="PANTHER" id="PTHR35902">
    <property type="entry name" value="S-LAYER DOMAIN-LIKE PROTEIN-RELATED"/>
    <property type="match status" value="1"/>
</dbReference>
<evidence type="ECO:0000256" key="1">
    <source>
        <dbReference type="SAM" id="Phobius"/>
    </source>
</evidence>
<reference evidence="2" key="1">
    <citation type="submission" date="2022-09" db="EMBL/GenBank/DDBJ databases">
        <title>Haloadaptaus new haloarchaeum isolated from saline soil.</title>
        <authorList>
            <person name="Duran-Viseras A."/>
            <person name="Sanchez-Porro C."/>
            <person name="Ventosa A."/>
        </authorList>
    </citation>
    <scope>NUCLEOTIDE SEQUENCE</scope>
    <source>
        <strain evidence="2">F3-133</strain>
    </source>
</reference>
<evidence type="ECO:0008006" key="4">
    <source>
        <dbReference type="Google" id="ProtNLM"/>
    </source>
</evidence>
<dbReference type="EMBL" id="RKLV01000004">
    <property type="protein sequence ID" value="MCX2818659.1"/>
    <property type="molecule type" value="Genomic_DNA"/>
</dbReference>
<protein>
    <recommendedName>
        <fullName evidence="4">S-layer protein</fullName>
    </recommendedName>
</protein>
<evidence type="ECO:0000313" key="2">
    <source>
        <dbReference type="EMBL" id="MCX2818659.1"/>
    </source>
</evidence>
<keyword evidence="1" id="KW-0812">Transmembrane</keyword>
<keyword evidence="1" id="KW-0472">Membrane</keyword>
<dbReference type="Proteomes" id="UP001149411">
    <property type="component" value="Unassembled WGS sequence"/>
</dbReference>
<name>A0A9Q4GG00_9EURY</name>
<feature type="transmembrane region" description="Helical" evidence="1">
    <location>
        <begin position="515"/>
        <end position="533"/>
    </location>
</feature>
<dbReference type="PANTHER" id="PTHR35902:SF3">
    <property type="entry name" value="NPCBM-ASSOCIATED, NEW3 DOMAIN OF ALPHA-GALACTOSIDASE"/>
    <property type="match status" value="1"/>
</dbReference>